<dbReference type="InterPro" id="IPR046938">
    <property type="entry name" value="DNA_clamp_sf"/>
</dbReference>
<dbReference type="InterPro" id="IPR022649">
    <property type="entry name" value="Pr_cel_nuc_antig_C"/>
</dbReference>
<protein>
    <recommendedName>
        <fullName evidence="3">DNA sliding clamp PCNA</fullName>
    </recommendedName>
</protein>
<dbReference type="SUPFAM" id="SSF55979">
    <property type="entry name" value="DNA clamp"/>
    <property type="match status" value="2"/>
</dbReference>
<dbReference type="PANTHER" id="PTHR11352:SF0">
    <property type="entry name" value="PROLIFERATING CELL NUCLEAR ANTIGEN"/>
    <property type="match status" value="1"/>
</dbReference>
<accession>A0ABR2G309</accession>
<reference evidence="8 9" key="1">
    <citation type="journal article" date="2024" name="G3 (Bethesda)">
        <title>Genome assembly of Hibiscus sabdariffa L. provides insights into metabolisms of medicinal natural products.</title>
        <authorList>
            <person name="Kim T."/>
        </authorList>
    </citation>
    <scope>NUCLEOTIDE SEQUENCE [LARGE SCALE GENOMIC DNA]</scope>
    <source>
        <strain evidence="8">TK-2024</strain>
        <tissue evidence="8">Old leaves</tissue>
    </source>
</reference>
<keyword evidence="9" id="KW-1185">Reference proteome</keyword>
<dbReference type="NCBIfam" id="TIGR00590">
    <property type="entry name" value="pcna"/>
    <property type="match status" value="1"/>
</dbReference>
<gene>
    <name evidence="8" type="ORF">V6N12_045323</name>
</gene>
<comment type="similarity">
    <text evidence="1 4">Belongs to the PCNA family.</text>
</comment>
<comment type="subcellular location">
    <subcellularLocation>
        <location evidence="3">Nucleus</location>
    </subcellularLocation>
</comment>
<dbReference type="EMBL" id="JBBPBM010000003">
    <property type="protein sequence ID" value="KAK8593239.1"/>
    <property type="molecule type" value="Genomic_DNA"/>
</dbReference>
<comment type="caution">
    <text evidence="8">The sequence shown here is derived from an EMBL/GenBank/DDBJ whole genome shotgun (WGS) entry which is preliminary data.</text>
</comment>
<feature type="domain" description="Proliferating cell nuclear antigen PCNA C-terminal" evidence="7">
    <location>
        <begin position="141"/>
        <end position="240"/>
    </location>
</feature>
<evidence type="ECO:0000256" key="5">
    <source>
        <dbReference type="SAM" id="MobiDB-lite"/>
    </source>
</evidence>
<dbReference type="PRINTS" id="PR00339">
    <property type="entry name" value="PCNACYCLIN"/>
</dbReference>
<feature type="region of interest" description="Disordered" evidence="5">
    <location>
        <begin position="244"/>
        <end position="284"/>
    </location>
</feature>
<dbReference type="InterPro" id="IPR000730">
    <property type="entry name" value="Pr_cel_nuc_antig"/>
</dbReference>
<evidence type="ECO:0000256" key="3">
    <source>
        <dbReference type="RuleBase" id="RU000641"/>
    </source>
</evidence>
<evidence type="ECO:0000256" key="4">
    <source>
        <dbReference type="RuleBase" id="RU003671"/>
    </source>
</evidence>
<feature type="compositionally biased region" description="Acidic residues" evidence="5">
    <location>
        <begin position="244"/>
        <end position="253"/>
    </location>
</feature>
<keyword evidence="4" id="KW-0235">DNA replication</keyword>
<evidence type="ECO:0000259" key="6">
    <source>
        <dbReference type="Pfam" id="PF00705"/>
    </source>
</evidence>
<evidence type="ECO:0000313" key="9">
    <source>
        <dbReference type="Proteomes" id="UP001472677"/>
    </source>
</evidence>
<feature type="domain" description="Proliferating cell nuclear antigen PCNA N-terminal" evidence="6">
    <location>
        <begin position="1"/>
        <end position="123"/>
    </location>
</feature>
<name>A0ABR2G309_9ROSI</name>
<keyword evidence="3" id="KW-0539">Nucleus</keyword>
<organism evidence="8 9">
    <name type="scientific">Hibiscus sabdariffa</name>
    <name type="common">roselle</name>
    <dbReference type="NCBI Taxonomy" id="183260"/>
    <lineage>
        <taxon>Eukaryota</taxon>
        <taxon>Viridiplantae</taxon>
        <taxon>Streptophyta</taxon>
        <taxon>Embryophyta</taxon>
        <taxon>Tracheophyta</taxon>
        <taxon>Spermatophyta</taxon>
        <taxon>Magnoliopsida</taxon>
        <taxon>eudicotyledons</taxon>
        <taxon>Gunneridae</taxon>
        <taxon>Pentapetalae</taxon>
        <taxon>rosids</taxon>
        <taxon>malvids</taxon>
        <taxon>Malvales</taxon>
        <taxon>Malvaceae</taxon>
        <taxon>Malvoideae</taxon>
        <taxon>Hibiscus</taxon>
    </lineage>
</organism>
<evidence type="ECO:0000313" key="8">
    <source>
        <dbReference type="EMBL" id="KAK8593239.1"/>
    </source>
</evidence>
<sequence length="358" mass="40127">MFEFRLRRASLLKKVLQSIKDLVINANFDCSATGFSLLALDSNNIAVVALLLRSDGFEYYRCDRNISLGMNLANMATMLRGAFDDDIVTVKADDGAATVTFTFDSPSQDKISDYEMGLMEIESERLEIPETEHKAIVIGCQHLIVITVTKDELQFFTNGDIGTAKITCRKTTPALLKEEEAISIEMEKPISQTFGLRYLTLFTKATPLSKQVTISMLPESPIAVEYTMENMGYIRFYLAPRPVEEEEEEEEVAGPEPGPSETEPKVDSKAQEDAKPEMEIPAIGEEVKVEHEGLNGRKGEEAALAIFSARIFTSFAENGLVDDIGRFLVDAVLDLMKLDLEHRNLEKFVKDRRSRFKN</sequence>
<comment type="function">
    <text evidence="3">This protein is an auxiliary protein of DNA polymerase delta and is involved in the control of eukaryotic DNA replication by increasing the polymerase's processivity during elongation of the leading strand.</text>
</comment>
<dbReference type="Pfam" id="PF00705">
    <property type="entry name" value="PCNA_N"/>
    <property type="match status" value="1"/>
</dbReference>
<dbReference type="CDD" id="cd00577">
    <property type="entry name" value="PCNA"/>
    <property type="match status" value="1"/>
</dbReference>
<dbReference type="InterPro" id="IPR022648">
    <property type="entry name" value="Pr_cel_nuc_antig_N"/>
</dbReference>
<feature type="compositionally biased region" description="Basic and acidic residues" evidence="5">
    <location>
        <begin position="262"/>
        <end position="278"/>
    </location>
</feature>
<dbReference type="PANTHER" id="PTHR11352">
    <property type="entry name" value="PROLIFERATING CELL NUCLEAR ANTIGEN"/>
    <property type="match status" value="1"/>
</dbReference>
<dbReference type="Proteomes" id="UP001472677">
    <property type="component" value="Unassembled WGS sequence"/>
</dbReference>
<evidence type="ECO:0000256" key="1">
    <source>
        <dbReference type="ARBA" id="ARBA00010462"/>
    </source>
</evidence>
<dbReference type="Gene3D" id="3.10.150.10">
    <property type="entry name" value="DNA Polymerase III, subunit A, domain 2"/>
    <property type="match status" value="1"/>
</dbReference>
<dbReference type="Gene3D" id="3.70.10.10">
    <property type="match status" value="1"/>
</dbReference>
<dbReference type="Pfam" id="PF02747">
    <property type="entry name" value="PCNA_C"/>
    <property type="match status" value="1"/>
</dbReference>
<proteinExistence type="inferred from homology"/>
<keyword evidence="2 4" id="KW-0238">DNA-binding</keyword>
<evidence type="ECO:0000256" key="2">
    <source>
        <dbReference type="ARBA" id="ARBA00023125"/>
    </source>
</evidence>
<evidence type="ECO:0000259" key="7">
    <source>
        <dbReference type="Pfam" id="PF02747"/>
    </source>
</evidence>